<organism evidence="15 19">
    <name type="scientific">Biomphalaria glabrata</name>
    <name type="common">Bloodfluke planorb</name>
    <name type="synonym">Freshwater snail</name>
    <dbReference type="NCBI Taxonomy" id="6526"/>
    <lineage>
        <taxon>Eukaryota</taxon>
        <taxon>Metazoa</taxon>
        <taxon>Spiralia</taxon>
        <taxon>Lophotrochozoa</taxon>
        <taxon>Mollusca</taxon>
        <taxon>Gastropoda</taxon>
        <taxon>Heterobranchia</taxon>
        <taxon>Euthyneura</taxon>
        <taxon>Panpulmonata</taxon>
        <taxon>Hygrophila</taxon>
        <taxon>Lymnaeoidea</taxon>
        <taxon>Planorbidae</taxon>
        <taxon>Biomphalaria</taxon>
    </lineage>
</organism>
<evidence type="ECO:0000256" key="8">
    <source>
        <dbReference type="ARBA" id="ARBA00022723"/>
    </source>
</evidence>
<dbReference type="InterPro" id="IPR039477">
    <property type="entry name" value="ILEI/PANDER_dom"/>
</dbReference>
<dbReference type="InterPro" id="IPR052463">
    <property type="entry name" value="O-linked_mannose_GnT"/>
</dbReference>
<dbReference type="RefSeq" id="XP_055881439.1">
    <property type="nucleotide sequence ID" value="XM_056025464.1"/>
</dbReference>
<dbReference type="Pfam" id="PF03071">
    <property type="entry name" value="GNT-I"/>
    <property type="match status" value="1"/>
</dbReference>
<evidence type="ECO:0000313" key="21">
    <source>
        <dbReference type="RefSeq" id="XP_055881444.1"/>
    </source>
</evidence>
<accession>A0A9W3A2H5</accession>
<sequence>MALSMCRPLRRIITKNFGSCKRFFLVLASLGIIVYTVRLLFVTDGRQVWDAKSETTNISTPCDVECLPEQYSFYIKTGEKSITTGQGPIICFQGRMYMSPGQNNVNRGLNVVLIDSKSQDVKSINVFDTYIDESSLLRFLKKDAKADDIILLATFDDASTGLKESGRNWLSLFGSSLVTHLGFRENFIMIGHKGLAKGSAIEYYMAKQNKREDTFAIPIEKAGCFSFPMGKLVSMENTVPEVLRGKDMKIGKYFANCGMSEPCPMDTVSVSVFTGEGNVRKPSICVNSHYMMDGDVNDAGRGFNIVILDGETLQPSRLSHMDTYTFDSTDLELLLETLNKNEIFIAVIADDASNKLGQGARDLLNKIGSGHIQNLRFRDVWYFVGQKGIEGFSKHEQLSFAAFDGGWPKPLSSKFCLPKKVPSSQVMIDPEFNRNDARREFCSKYEGYMDFCDPAHVDDYLIAIPVAEKELKGHKIFDVPLIIVPGLNHNAFAHTLQTTLMQPGIKVDNVAVLWDEKIPEYAELTHLFGFRNFSMDSSLTYSEQLMKALRNSKRLFPNAEHIMVIEEDLLLAPDLIPFMAQSLQIVSDDPSLAGAFAWNINGFESSSGNSSLVYRVQEFPGLGFLMKTLVIQHLVDNWEDCCQNRAWVGWQSGTKPLEMLMPDMSRVYKTPFYGAEGHSDLARNLFIKPRNTFLTRQSPGLNLTYLIAGQYEDFLKSQLSISQVIPANILIPCLLQKSPPPDLSPYPSGPLMVTYEQSSPEDYTLLVKLCDCFGLVTLDRKHPKNLHKGLLRFYSQGHDIFLVGNKTVYMNSQVPGRYIITQNLTAAAN</sequence>
<name>A0A9W3A2H5_BIOGL</name>
<keyword evidence="6" id="KW-0808">Transferase</keyword>
<evidence type="ECO:0000256" key="3">
    <source>
        <dbReference type="ARBA" id="ARBA00004922"/>
    </source>
</evidence>
<dbReference type="InterPro" id="IPR004139">
    <property type="entry name" value="Glyco_trans_13"/>
</dbReference>
<evidence type="ECO:0000256" key="11">
    <source>
        <dbReference type="ARBA" id="ARBA00023034"/>
    </source>
</evidence>
<evidence type="ECO:0000256" key="1">
    <source>
        <dbReference type="ARBA" id="ARBA00001936"/>
    </source>
</evidence>
<comment type="pathway">
    <text evidence="3">Protein modification; protein glycosylation.</text>
</comment>
<keyword evidence="15" id="KW-1185">Reference proteome</keyword>
<dbReference type="GO" id="GO:0046872">
    <property type="term" value="F:metal ion binding"/>
    <property type="evidence" value="ECO:0007669"/>
    <property type="project" value="UniProtKB-KW"/>
</dbReference>
<dbReference type="RefSeq" id="XP_055881445.1">
    <property type="nucleotide sequence ID" value="XM_056025470.1"/>
</dbReference>
<dbReference type="Pfam" id="PF15711">
    <property type="entry name" value="ILEI"/>
    <property type="match status" value="2"/>
</dbReference>
<dbReference type="RefSeq" id="XP_055881441.1">
    <property type="nucleotide sequence ID" value="XM_056025466.1"/>
</dbReference>
<dbReference type="GeneID" id="106052717"/>
<dbReference type="RefSeq" id="XP_055881443.1">
    <property type="nucleotide sequence ID" value="XM_056025468.1"/>
</dbReference>
<evidence type="ECO:0000256" key="5">
    <source>
        <dbReference type="ARBA" id="ARBA00022676"/>
    </source>
</evidence>
<evidence type="ECO:0000256" key="4">
    <source>
        <dbReference type="ARBA" id="ARBA00006492"/>
    </source>
</evidence>
<dbReference type="RefSeq" id="XP_055881442.1">
    <property type="nucleotide sequence ID" value="XM_056025467.1"/>
</dbReference>
<dbReference type="OrthoDB" id="440755at2759"/>
<feature type="domain" description="ILEI/PANDER" evidence="14">
    <location>
        <begin position="107"/>
        <end position="194"/>
    </location>
</feature>
<keyword evidence="7" id="KW-0812">Transmembrane</keyword>
<keyword evidence="8" id="KW-0479">Metal-binding</keyword>
<keyword evidence="10" id="KW-1133">Transmembrane helix</keyword>
<proteinExistence type="inferred from homology"/>
<evidence type="ECO:0000259" key="14">
    <source>
        <dbReference type="Pfam" id="PF15711"/>
    </source>
</evidence>
<evidence type="ECO:0000256" key="6">
    <source>
        <dbReference type="ARBA" id="ARBA00022679"/>
    </source>
</evidence>
<comment type="similarity">
    <text evidence="4">Belongs to the glycosyltransferase 13 family.</text>
</comment>
<keyword evidence="11" id="KW-0333">Golgi apparatus</keyword>
<evidence type="ECO:0000313" key="15">
    <source>
        <dbReference type="Proteomes" id="UP001165740"/>
    </source>
</evidence>
<dbReference type="GO" id="GO:0047223">
    <property type="term" value="F:beta-1,3-galactosyl-O-glycosyl-glycoprotein beta-1,3-N-acetylglucosaminyltransferase activity"/>
    <property type="evidence" value="ECO:0007669"/>
    <property type="project" value="TreeGrafter"/>
</dbReference>
<dbReference type="PANTHER" id="PTHR46396:SF2">
    <property type="entry name" value="ILEI_PANDER DOMAIN-CONTAINING PROTEIN"/>
    <property type="match status" value="1"/>
</dbReference>
<keyword evidence="12" id="KW-0472">Membrane</keyword>
<dbReference type="GO" id="GO:0016266">
    <property type="term" value="P:protein O-linked glycosylation via N-acetyl-galactosamine"/>
    <property type="evidence" value="ECO:0007669"/>
    <property type="project" value="TreeGrafter"/>
</dbReference>
<dbReference type="SUPFAM" id="SSF53448">
    <property type="entry name" value="Nucleotide-diphospho-sugar transferases"/>
    <property type="match status" value="1"/>
</dbReference>
<keyword evidence="5" id="KW-0328">Glycosyltransferase</keyword>
<evidence type="ECO:0000313" key="16">
    <source>
        <dbReference type="RefSeq" id="XP_055881439.1"/>
    </source>
</evidence>
<evidence type="ECO:0000256" key="7">
    <source>
        <dbReference type="ARBA" id="ARBA00022692"/>
    </source>
</evidence>
<keyword evidence="9" id="KW-0735">Signal-anchor</keyword>
<dbReference type="Gene3D" id="3.90.550.10">
    <property type="entry name" value="Spore Coat Polysaccharide Biosynthesis Protein SpsA, Chain A"/>
    <property type="match status" value="1"/>
</dbReference>
<reference evidence="16 17" key="1">
    <citation type="submission" date="2025-04" db="UniProtKB">
        <authorList>
            <consortium name="RefSeq"/>
        </authorList>
    </citation>
    <scope>IDENTIFICATION</scope>
</reference>
<evidence type="ECO:0000313" key="22">
    <source>
        <dbReference type="RefSeq" id="XP_055881445.1"/>
    </source>
</evidence>
<keyword evidence="13" id="KW-0464">Manganese</keyword>
<gene>
    <name evidence="16 17 18 19 20 21 22" type="primary">LOC106052717</name>
</gene>
<evidence type="ECO:0000313" key="20">
    <source>
        <dbReference type="RefSeq" id="XP_055881443.1"/>
    </source>
</evidence>
<protein>
    <submittedName>
        <fullName evidence="16 17">Protein O-linked-mannose beta-1,2-N-acetylglucosaminyltransferase 1-like</fullName>
    </submittedName>
</protein>
<evidence type="ECO:0000313" key="19">
    <source>
        <dbReference type="RefSeq" id="XP_055881442.1"/>
    </source>
</evidence>
<evidence type="ECO:0000256" key="2">
    <source>
        <dbReference type="ARBA" id="ARBA00004323"/>
    </source>
</evidence>
<dbReference type="RefSeq" id="XP_055881444.1">
    <property type="nucleotide sequence ID" value="XM_056025469.1"/>
</dbReference>
<feature type="domain" description="ILEI/PANDER" evidence="14">
    <location>
        <begin position="301"/>
        <end position="388"/>
    </location>
</feature>
<dbReference type="GO" id="GO:0000139">
    <property type="term" value="C:Golgi membrane"/>
    <property type="evidence" value="ECO:0007669"/>
    <property type="project" value="UniProtKB-SubCell"/>
</dbReference>
<dbReference type="AlphaFoldDB" id="A0A9W3A2H5"/>
<comment type="subcellular location">
    <subcellularLocation>
        <location evidence="2">Golgi apparatus membrane</location>
        <topology evidence="2">Single-pass type II membrane protein</topology>
    </subcellularLocation>
</comment>
<dbReference type="PANTHER" id="PTHR46396">
    <property type="entry name" value="PROTEIN O-LINKED-MANNOSE BETA-1,2-N-ACETYLGLUCOSAMINYLTRANSFERASE 1"/>
    <property type="match status" value="1"/>
</dbReference>
<dbReference type="RefSeq" id="XP_055881440.1">
    <property type="nucleotide sequence ID" value="XM_056025465.1"/>
</dbReference>
<evidence type="ECO:0000256" key="10">
    <source>
        <dbReference type="ARBA" id="ARBA00022989"/>
    </source>
</evidence>
<evidence type="ECO:0000313" key="17">
    <source>
        <dbReference type="RefSeq" id="XP_055881440.1"/>
    </source>
</evidence>
<evidence type="ECO:0000313" key="18">
    <source>
        <dbReference type="RefSeq" id="XP_055881441.1"/>
    </source>
</evidence>
<dbReference type="InterPro" id="IPR029044">
    <property type="entry name" value="Nucleotide-diphossugar_trans"/>
</dbReference>
<evidence type="ECO:0000256" key="9">
    <source>
        <dbReference type="ARBA" id="ARBA00022968"/>
    </source>
</evidence>
<dbReference type="Proteomes" id="UP001165740">
    <property type="component" value="Chromosome 4"/>
</dbReference>
<evidence type="ECO:0000256" key="12">
    <source>
        <dbReference type="ARBA" id="ARBA00023136"/>
    </source>
</evidence>
<dbReference type="OMA" id="KFHVESE"/>
<evidence type="ECO:0000256" key="13">
    <source>
        <dbReference type="ARBA" id="ARBA00023211"/>
    </source>
</evidence>
<dbReference type="PROSITE" id="PS52031">
    <property type="entry name" value="GG_LECTIN"/>
    <property type="match status" value="2"/>
</dbReference>
<comment type="cofactor">
    <cofactor evidence="1">
        <name>Mn(2+)</name>
        <dbReference type="ChEBI" id="CHEBI:29035"/>
    </cofactor>
</comment>